<organism evidence="2 3">
    <name type="scientific">SAR86 cluster bacterium</name>
    <dbReference type="NCBI Taxonomy" id="2030880"/>
    <lineage>
        <taxon>Bacteria</taxon>
        <taxon>Pseudomonadati</taxon>
        <taxon>Pseudomonadota</taxon>
        <taxon>Gammaproteobacteria</taxon>
        <taxon>SAR86 cluster</taxon>
    </lineage>
</organism>
<sequence length="87" mass="9341">MKTRIIAPLFVLMSSFAFAQTPPPATPQVATDITGVEIQAFIDGLPRDRVSDSPIRVVETTGGMRLGIFGVYRPDGVTGDVNVHLVD</sequence>
<name>A0A2A4X9Z3_9GAMM</name>
<evidence type="ECO:0000256" key="1">
    <source>
        <dbReference type="SAM" id="SignalP"/>
    </source>
</evidence>
<protein>
    <submittedName>
        <fullName evidence="2">Uncharacterized protein</fullName>
    </submittedName>
</protein>
<evidence type="ECO:0000313" key="3">
    <source>
        <dbReference type="Proteomes" id="UP000218767"/>
    </source>
</evidence>
<feature type="signal peptide" evidence="1">
    <location>
        <begin position="1"/>
        <end position="19"/>
    </location>
</feature>
<evidence type="ECO:0000313" key="2">
    <source>
        <dbReference type="EMBL" id="PCI78885.1"/>
    </source>
</evidence>
<reference evidence="3" key="1">
    <citation type="submission" date="2017-08" db="EMBL/GenBank/DDBJ databases">
        <title>A dynamic microbial community with high functional redundancy inhabits the cold, oxic subseafloor aquifer.</title>
        <authorList>
            <person name="Tully B.J."/>
            <person name="Wheat C.G."/>
            <person name="Glazer B.T."/>
            <person name="Huber J.A."/>
        </authorList>
    </citation>
    <scope>NUCLEOTIDE SEQUENCE [LARGE SCALE GENOMIC DNA]</scope>
</reference>
<comment type="caution">
    <text evidence="2">The sequence shown here is derived from an EMBL/GenBank/DDBJ whole genome shotgun (WGS) entry which is preliminary data.</text>
</comment>
<gene>
    <name evidence="2" type="ORF">COB20_05970</name>
</gene>
<dbReference type="AlphaFoldDB" id="A0A2A4X9Z3"/>
<dbReference type="EMBL" id="NVUL01000025">
    <property type="protein sequence ID" value="PCI78885.1"/>
    <property type="molecule type" value="Genomic_DNA"/>
</dbReference>
<accession>A0A2A4X9Z3</accession>
<keyword evidence="1" id="KW-0732">Signal</keyword>
<proteinExistence type="predicted"/>
<dbReference type="Proteomes" id="UP000218767">
    <property type="component" value="Unassembled WGS sequence"/>
</dbReference>
<feature type="non-terminal residue" evidence="2">
    <location>
        <position position="87"/>
    </location>
</feature>
<feature type="chain" id="PRO_5013150584" evidence="1">
    <location>
        <begin position="20"/>
        <end position="87"/>
    </location>
</feature>